<feature type="non-terminal residue" evidence="1">
    <location>
        <position position="80"/>
    </location>
</feature>
<evidence type="ECO:0000313" key="2">
    <source>
        <dbReference type="Proteomes" id="UP001562425"/>
    </source>
</evidence>
<dbReference type="AlphaFoldDB" id="A0ABD1D2P7"/>
<dbReference type="EMBL" id="JBEHCU010007857">
    <property type="protein sequence ID" value="KAL1391483.1"/>
    <property type="molecule type" value="Genomic_DNA"/>
</dbReference>
<proteinExistence type="predicted"/>
<accession>A0ABD1D2P7</accession>
<sequence>MISSSKIATASPGRSFRITSIKILLKTIEVLTKCFGALQSSYVPWVVAKVRCFLDDCCTGIWRCPPLKVRVVKYLKYGNE</sequence>
<organism evidence="1 2">
    <name type="scientific">Culex pipiens pipiens</name>
    <name type="common">Northern house mosquito</name>
    <dbReference type="NCBI Taxonomy" id="38569"/>
    <lineage>
        <taxon>Eukaryota</taxon>
        <taxon>Metazoa</taxon>
        <taxon>Ecdysozoa</taxon>
        <taxon>Arthropoda</taxon>
        <taxon>Hexapoda</taxon>
        <taxon>Insecta</taxon>
        <taxon>Pterygota</taxon>
        <taxon>Neoptera</taxon>
        <taxon>Endopterygota</taxon>
        <taxon>Diptera</taxon>
        <taxon>Nematocera</taxon>
        <taxon>Culicoidea</taxon>
        <taxon>Culicidae</taxon>
        <taxon>Culicinae</taxon>
        <taxon>Culicini</taxon>
        <taxon>Culex</taxon>
        <taxon>Culex</taxon>
    </lineage>
</organism>
<name>A0ABD1D2P7_CULPP</name>
<reference evidence="1 2" key="1">
    <citation type="submission" date="2024-05" db="EMBL/GenBank/DDBJ databases">
        <title>Culex pipiens pipiens assembly and annotation.</title>
        <authorList>
            <person name="Alout H."/>
            <person name="Durand T."/>
        </authorList>
    </citation>
    <scope>NUCLEOTIDE SEQUENCE [LARGE SCALE GENOMIC DNA]</scope>
    <source>
        <strain evidence="1">HA-2024</strain>
        <tissue evidence="1">Whole body</tissue>
    </source>
</reference>
<protein>
    <submittedName>
        <fullName evidence="1">Uncharacterized protein</fullName>
    </submittedName>
</protein>
<evidence type="ECO:0000313" key="1">
    <source>
        <dbReference type="EMBL" id="KAL1391483.1"/>
    </source>
</evidence>
<keyword evidence="2" id="KW-1185">Reference proteome</keyword>
<gene>
    <name evidence="1" type="ORF">pipiens_020215</name>
</gene>
<comment type="caution">
    <text evidence="1">The sequence shown here is derived from an EMBL/GenBank/DDBJ whole genome shotgun (WGS) entry which is preliminary data.</text>
</comment>
<dbReference type="Proteomes" id="UP001562425">
    <property type="component" value="Unassembled WGS sequence"/>
</dbReference>